<protein>
    <submittedName>
        <fullName evidence="1">Uncharacterized protein</fullName>
    </submittedName>
</protein>
<proteinExistence type="predicted"/>
<name>A0AAW0IJD6_MYOGA</name>
<keyword evidence="2" id="KW-1185">Reference proteome</keyword>
<sequence>MSRNSDFVVFCGRWLCRPALGLKESLGVRKSIDLHKHWVLFQYLVVQSREWRWRNYVAAIIQPVKIKWNYTTNNLLYFRSSGKTREERPKRRVCCGAQTQAPTSLLASALVEP</sequence>
<dbReference type="Proteomes" id="UP001488838">
    <property type="component" value="Unassembled WGS sequence"/>
</dbReference>
<evidence type="ECO:0000313" key="1">
    <source>
        <dbReference type="EMBL" id="KAK7814578.1"/>
    </source>
</evidence>
<accession>A0AAW0IJD6</accession>
<evidence type="ECO:0000313" key="2">
    <source>
        <dbReference type="Proteomes" id="UP001488838"/>
    </source>
</evidence>
<organism evidence="1 2">
    <name type="scientific">Myodes glareolus</name>
    <name type="common">Bank vole</name>
    <name type="synonym">Clethrionomys glareolus</name>
    <dbReference type="NCBI Taxonomy" id="447135"/>
    <lineage>
        <taxon>Eukaryota</taxon>
        <taxon>Metazoa</taxon>
        <taxon>Chordata</taxon>
        <taxon>Craniata</taxon>
        <taxon>Vertebrata</taxon>
        <taxon>Euteleostomi</taxon>
        <taxon>Mammalia</taxon>
        <taxon>Eutheria</taxon>
        <taxon>Euarchontoglires</taxon>
        <taxon>Glires</taxon>
        <taxon>Rodentia</taxon>
        <taxon>Myomorpha</taxon>
        <taxon>Muroidea</taxon>
        <taxon>Cricetidae</taxon>
        <taxon>Arvicolinae</taxon>
        <taxon>Myodes</taxon>
    </lineage>
</organism>
<reference evidence="1 2" key="1">
    <citation type="journal article" date="2023" name="bioRxiv">
        <title>Conserved and derived expression patterns and positive selection on dental genes reveal complex evolutionary context of ever-growing rodent molars.</title>
        <authorList>
            <person name="Calamari Z.T."/>
            <person name="Song A."/>
            <person name="Cohen E."/>
            <person name="Akter M."/>
            <person name="Roy R.D."/>
            <person name="Hallikas O."/>
            <person name="Christensen M.M."/>
            <person name="Li P."/>
            <person name="Marangoni P."/>
            <person name="Jernvall J."/>
            <person name="Klein O.D."/>
        </authorList>
    </citation>
    <scope>NUCLEOTIDE SEQUENCE [LARGE SCALE GENOMIC DNA]</scope>
    <source>
        <strain evidence="1">V071</strain>
    </source>
</reference>
<dbReference type="EMBL" id="JBBHLL010000122">
    <property type="protein sequence ID" value="KAK7814578.1"/>
    <property type="molecule type" value="Genomic_DNA"/>
</dbReference>
<comment type="caution">
    <text evidence="1">The sequence shown here is derived from an EMBL/GenBank/DDBJ whole genome shotgun (WGS) entry which is preliminary data.</text>
</comment>
<gene>
    <name evidence="1" type="ORF">U0070_005881</name>
</gene>
<dbReference type="AlphaFoldDB" id="A0AAW0IJD6"/>